<protein>
    <submittedName>
        <fullName evidence="1">Ubiquitin like 4A</fullName>
    </submittedName>
</protein>
<dbReference type="GeneTree" id="ENSGT00730000111022"/>
<organism evidence="1 2">
    <name type="scientific">Gorilla gorilla gorilla</name>
    <name type="common">Western lowland gorilla</name>
    <dbReference type="NCBI Taxonomy" id="9595"/>
    <lineage>
        <taxon>Eukaryota</taxon>
        <taxon>Metazoa</taxon>
        <taxon>Chordata</taxon>
        <taxon>Craniata</taxon>
        <taxon>Vertebrata</taxon>
        <taxon>Euteleostomi</taxon>
        <taxon>Mammalia</taxon>
        <taxon>Eutheria</taxon>
        <taxon>Euarchontoglires</taxon>
        <taxon>Primates</taxon>
        <taxon>Haplorrhini</taxon>
        <taxon>Catarrhini</taxon>
        <taxon>Hominidae</taxon>
        <taxon>Gorilla</taxon>
    </lineage>
</organism>
<reference evidence="2" key="1">
    <citation type="submission" date="2011-05" db="EMBL/GenBank/DDBJ databases">
        <title>Insights into the evolution of the great apes provided by the gorilla genome.</title>
        <authorList>
            <person name="Scally A."/>
        </authorList>
    </citation>
    <scope>NUCLEOTIDE SEQUENCE [LARGE SCALE GENOMIC DNA]</scope>
</reference>
<dbReference type="EMBL" id="CABD030129307">
    <property type="status" value="NOT_ANNOTATED_CDS"/>
    <property type="molecule type" value="Genomic_DNA"/>
</dbReference>
<evidence type="ECO:0000313" key="1">
    <source>
        <dbReference type="Ensembl" id="ENSGGOP00000035378.1"/>
    </source>
</evidence>
<dbReference type="Bgee" id="ENSGGOG00000013509">
    <property type="expression patterns" value="Expressed in frontal cortex and 6 other cell types or tissues"/>
</dbReference>
<dbReference type="Ensembl" id="ENSGGOT00000047909.1">
    <property type="protein sequence ID" value="ENSGGOP00000035378.1"/>
    <property type="gene ID" value="ENSGGOG00000013509.3"/>
</dbReference>
<dbReference type="Proteomes" id="UP000001519">
    <property type="component" value="Chromosome X"/>
</dbReference>
<proteinExistence type="predicted"/>
<sequence>MQLTVKALQGRECSLQMGNDSRIIASGPTPSST</sequence>
<keyword evidence="2" id="KW-1185">Reference proteome</keyword>
<dbReference type="AlphaFoldDB" id="A0A2I2YKT0"/>
<reference evidence="1 2" key="2">
    <citation type="journal article" date="2012" name="Nature">
        <title>Insights into hominid evolution from the gorilla genome sequence.</title>
        <authorList>
            <person name="Scally A."/>
            <person name="Dutheil J.Y."/>
            <person name="Hillier L.W."/>
            <person name="Jordan G.E."/>
            <person name="Goodhead I."/>
            <person name="Herrero J."/>
            <person name="Hobolth A."/>
            <person name="Lappalainen T."/>
            <person name="Mailund T."/>
            <person name="Marques-Bonet T."/>
            <person name="McCarthy S."/>
            <person name="Montgomery S.H."/>
            <person name="Schwalie P.C."/>
            <person name="Tang Y.A."/>
            <person name="Ward M.C."/>
            <person name="Xue Y."/>
            <person name="Yngvadottir B."/>
            <person name="Alkan C."/>
            <person name="Andersen L.N."/>
            <person name="Ayub Q."/>
            <person name="Ball E.V."/>
            <person name="Beal K."/>
            <person name="Bradley B.J."/>
            <person name="Chen Y."/>
            <person name="Clee C.M."/>
            <person name="Fitzgerald S."/>
            <person name="Graves T.A."/>
            <person name="Gu Y."/>
            <person name="Heath P."/>
            <person name="Heger A."/>
            <person name="Karakoc E."/>
            <person name="Kolb-Kokocinski A."/>
            <person name="Laird G.K."/>
            <person name="Lunter G."/>
            <person name="Meader S."/>
            <person name="Mort M."/>
            <person name="Mullikin J.C."/>
            <person name="Munch K."/>
            <person name="O'Connor T.D."/>
            <person name="Phillips A.D."/>
            <person name="Prado-Martinez J."/>
            <person name="Rogers A.S."/>
            <person name="Sajjadian S."/>
            <person name="Schmidt D."/>
            <person name="Shaw K."/>
            <person name="Simpson J.T."/>
            <person name="Stenson P.D."/>
            <person name="Turner D.J."/>
            <person name="Vigilant L."/>
            <person name="Vilella A.J."/>
            <person name="Whitener W."/>
            <person name="Zhu B."/>
            <person name="Cooper D.N."/>
            <person name="de Jong P."/>
            <person name="Dermitzakis E.T."/>
            <person name="Eichler E.E."/>
            <person name="Flicek P."/>
            <person name="Goldman N."/>
            <person name="Mundy N.I."/>
            <person name="Ning Z."/>
            <person name="Odom D.T."/>
            <person name="Ponting C.P."/>
            <person name="Quail M.A."/>
            <person name="Ryder O.A."/>
            <person name="Searle S.M."/>
            <person name="Warren W.C."/>
            <person name="Wilson R.K."/>
            <person name="Schierup M.H."/>
            <person name="Rogers J."/>
            <person name="Tyler-Smith C."/>
            <person name="Durbin R."/>
        </authorList>
    </citation>
    <scope>NUCLEOTIDE SEQUENCE [LARGE SCALE GENOMIC DNA]</scope>
</reference>
<name>A0A2I2YKT0_GORGO</name>
<accession>A0A2I2YKT0</accession>
<evidence type="ECO:0000313" key="2">
    <source>
        <dbReference type="Proteomes" id="UP000001519"/>
    </source>
</evidence>
<gene>
    <name evidence="1" type="primary">UBL4A</name>
</gene>
<reference evidence="1" key="4">
    <citation type="submission" date="2025-09" db="UniProtKB">
        <authorList>
            <consortium name="Ensembl"/>
        </authorList>
    </citation>
    <scope>IDENTIFICATION</scope>
</reference>
<reference evidence="1" key="3">
    <citation type="submission" date="2025-08" db="UniProtKB">
        <authorList>
            <consortium name="Ensembl"/>
        </authorList>
    </citation>
    <scope>IDENTIFICATION</scope>
</reference>